<protein>
    <recommendedName>
        <fullName evidence="4">Pilus assembly protein</fullName>
    </recommendedName>
</protein>
<dbReference type="EMBL" id="JAVDWE010000008">
    <property type="protein sequence ID" value="MDR7095232.1"/>
    <property type="molecule type" value="Genomic_DNA"/>
</dbReference>
<dbReference type="InterPro" id="IPR047814">
    <property type="entry name" value="TfpX/TfpZ-like"/>
</dbReference>
<reference evidence="2 3" key="1">
    <citation type="submission" date="2023-07" db="EMBL/GenBank/DDBJ databases">
        <title>Sorghum-associated microbial communities from plants grown in Nebraska, USA.</title>
        <authorList>
            <person name="Schachtman D."/>
        </authorList>
    </citation>
    <scope>NUCLEOTIDE SEQUENCE [LARGE SCALE GENOMIC DNA]</scope>
    <source>
        <strain evidence="2 3">BE240</strain>
    </source>
</reference>
<sequence length="253" mass="27687">MPTDLRHRFKWSIGHFLVSALIMLVIGSMIFFVWYPDPYRVLSGGLSLFMLVAVVDLVLGPVCTFAVASAKKSLRELRLDVGLIALVQLAALSYGAWTVFQARPVHLAFEIDRLRVVHAVDVDPGLLARSTPEFRTLPVWGPEPVAVRPFVSESEKMEVTMAALQGVDIGARADLWVSYDSQAAAIRSASLPVKALLSSKPQEAPAIEAALTSVGLKADDARYLPVVSRQLAWTAILSPQDARPVRFLPIDPF</sequence>
<dbReference type="Proteomes" id="UP001265550">
    <property type="component" value="Unassembled WGS sequence"/>
</dbReference>
<evidence type="ECO:0000313" key="3">
    <source>
        <dbReference type="Proteomes" id="UP001265550"/>
    </source>
</evidence>
<evidence type="ECO:0008006" key="4">
    <source>
        <dbReference type="Google" id="ProtNLM"/>
    </source>
</evidence>
<keyword evidence="1" id="KW-0812">Transmembrane</keyword>
<proteinExistence type="predicted"/>
<comment type="caution">
    <text evidence="2">The sequence shown here is derived from an EMBL/GenBank/DDBJ whole genome shotgun (WGS) entry which is preliminary data.</text>
</comment>
<evidence type="ECO:0000313" key="2">
    <source>
        <dbReference type="EMBL" id="MDR7095232.1"/>
    </source>
</evidence>
<accession>A0ABU1VCQ5</accession>
<evidence type="ECO:0000256" key="1">
    <source>
        <dbReference type="SAM" id="Phobius"/>
    </source>
</evidence>
<organism evidence="2 3">
    <name type="scientific">Hydrogenophaga laconesensis</name>
    <dbReference type="NCBI Taxonomy" id="1805971"/>
    <lineage>
        <taxon>Bacteria</taxon>
        <taxon>Pseudomonadati</taxon>
        <taxon>Pseudomonadota</taxon>
        <taxon>Betaproteobacteria</taxon>
        <taxon>Burkholderiales</taxon>
        <taxon>Comamonadaceae</taxon>
        <taxon>Hydrogenophaga</taxon>
    </lineage>
</organism>
<keyword evidence="3" id="KW-1185">Reference proteome</keyword>
<feature type="transmembrane region" description="Helical" evidence="1">
    <location>
        <begin position="81"/>
        <end position="100"/>
    </location>
</feature>
<keyword evidence="1" id="KW-0472">Membrane</keyword>
<feature type="transmembrane region" description="Helical" evidence="1">
    <location>
        <begin position="47"/>
        <end position="69"/>
    </location>
</feature>
<keyword evidence="1" id="KW-1133">Transmembrane helix</keyword>
<dbReference type="RefSeq" id="WP_204734175.1">
    <property type="nucleotide sequence ID" value="NZ_JAVDWE010000008.1"/>
</dbReference>
<gene>
    <name evidence="2" type="ORF">J2X09_002980</name>
</gene>
<feature type="transmembrane region" description="Helical" evidence="1">
    <location>
        <begin position="12"/>
        <end position="35"/>
    </location>
</feature>
<name>A0ABU1VCQ5_9BURK</name>
<dbReference type="NCBIfam" id="NF041437">
    <property type="entry name" value="TfpZ"/>
    <property type="match status" value="1"/>
</dbReference>